<feature type="transmembrane region" description="Helical" evidence="1">
    <location>
        <begin position="117"/>
        <end position="137"/>
    </location>
</feature>
<feature type="transmembrane region" description="Helical" evidence="1">
    <location>
        <begin position="85"/>
        <end position="105"/>
    </location>
</feature>
<evidence type="ECO:0000256" key="1">
    <source>
        <dbReference type="SAM" id="Phobius"/>
    </source>
</evidence>
<reference evidence="2 3" key="1">
    <citation type="submission" date="2020-06" db="EMBL/GenBank/DDBJ databases">
        <title>Altererythrobacter sp. HHU K3-1.</title>
        <authorList>
            <person name="Zhang D."/>
            <person name="Xue H."/>
        </authorList>
    </citation>
    <scope>NUCLEOTIDE SEQUENCE [LARGE SCALE GENOMIC DNA]</scope>
    <source>
        <strain evidence="2 3">HHU K3-1</strain>
    </source>
</reference>
<proteinExistence type="predicted"/>
<dbReference type="AlphaFoldDB" id="A0A850H510"/>
<feature type="transmembrane region" description="Helical" evidence="1">
    <location>
        <begin position="29"/>
        <end position="47"/>
    </location>
</feature>
<comment type="caution">
    <text evidence="2">The sequence shown here is derived from an EMBL/GenBank/DDBJ whole genome shotgun (WGS) entry which is preliminary data.</text>
</comment>
<accession>A0A850H510</accession>
<name>A0A850H510_9SPHN</name>
<dbReference type="RefSeq" id="WP_176268046.1">
    <property type="nucleotide sequence ID" value="NZ_JABWGV010000005.1"/>
</dbReference>
<keyword evidence="3" id="KW-1185">Reference proteome</keyword>
<gene>
    <name evidence="2" type="ORF">HUV48_12000</name>
</gene>
<sequence length="138" mass="13998">MLTAAAAVAVVAGGAALLGNWLSEIVPKAPLRLILAALLAWHAVWSWRTKERIMLNEPTRSFGAVFAALLMLGAGSAWAAAILSIGAVFGSPPLLIGGALSGFAVNHFSPTRNAAMLRPIGSVLLALMAVAVGGSAIS</sequence>
<dbReference type="EMBL" id="JABWGV010000005">
    <property type="protein sequence ID" value="NVD45730.1"/>
    <property type="molecule type" value="Genomic_DNA"/>
</dbReference>
<feature type="transmembrane region" description="Helical" evidence="1">
    <location>
        <begin position="59"/>
        <end position="79"/>
    </location>
</feature>
<evidence type="ECO:0000313" key="2">
    <source>
        <dbReference type="EMBL" id="NVD45730.1"/>
    </source>
</evidence>
<keyword evidence="1" id="KW-1133">Transmembrane helix</keyword>
<dbReference type="Proteomes" id="UP000561438">
    <property type="component" value="Unassembled WGS sequence"/>
</dbReference>
<organism evidence="2 3">
    <name type="scientific">Qipengyuania atrilutea</name>
    <dbReference type="NCBI Taxonomy" id="2744473"/>
    <lineage>
        <taxon>Bacteria</taxon>
        <taxon>Pseudomonadati</taxon>
        <taxon>Pseudomonadota</taxon>
        <taxon>Alphaproteobacteria</taxon>
        <taxon>Sphingomonadales</taxon>
        <taxon>Erythrobacteraceae</taxon>
        <taxon>Qipengyuania</taxon>
    </lineage>
</organism>
<keyword evidence="1" id="KW-0812">Transmembrane</keyword>
<protein>
    <submittedName>
        <fullName evidence="2">Uncharacterized protein</fullName>
    </submittedName>
</protein>
<keyword evidence="1" id="KW-0472">Membrane</keyword>
<evidence type="ECO:0000313" key="3">
    <source>
        <dbReference type="Proteomes" id="UP000561438"/>
    </source>
</evidence>